<evidence type="ECO:0000313" key="14">
    <source>
        <dbReference type="Proteomes" id="UP000256310"/>
    </source>
</evidence>
<dbReference type="RefSeq" id="WP_211306423.1">
    <property type="nucleotide sequence ID" value="NZ_QRDP01000004.1"/>
</dbReference>
<dbReference type="SMART" id="SM00911">
    <property type="entry name" value="HWE_HK"/>
    <property type="match status" value="1"/>
</dbReference>
<dbReference type="Gene3D" id="3.30.565.10">
    <property type="entry name" value="Histidine kinase-like ATPase, C-terminal domain"/>
    <property type="match status" value="1"/>
</dbReference>
<evidence type="ECO:0000256" key="1">
    <source>
        <dbReference type="ARBA" id="ARBA00000085"/>
    </source>
</evidence>
<evidence type="ECO:0000256" key="7">
    <source>
        <dbReference type="ARBA" id="ARBA00022737"/>
    </source>
</evidence>
<keyword evidence="10" id="KW-0067">ATP-binding</keyword>
<dbReference type="SUPFAM" id="SSF55785">
    <property type="entry name" value="PYP-like sensor domain (PAS domain)"/>
    <property type="match status" value="1"/>
</dbReference>
<proteinExistence type="predicted"/>
<keyword evidence="11" id="KW-0843">Virulence</keyword>
<dbReference type="Pfam" id="PF07536">
    <property type="entry name" value="HWE_HK"/>
    <property type="match status" value="1"/>
</dbReference>
<dbReference type="Gene3D" id="3.30.450.20">
    <property type="entry name" value="PAS domain"/>
    <property type="match status" value="1"/>
</dbReference>
<reference evidence="13 14" key="1">
    <citation type="submission" date="2018-07" db="EMBL/GenBank/DDBJ databases">
        <title>Genomic Encyclopedia of Type Strains, Phase IV (KMG-IV): sequencing the most valuable type-strain genomes for metagenomic binning, comparative biology and taxonomic classification.</title>
        <authorList>
            <person name="Goeker M."/>
        </authorList>
    </citation>
    <scope>NUCLEOTIDE SEQUENCE [LARGE SCALE GENOMIC DNA]</scope>
    <source>
        <strain evidence="13 14">DSM 26725</strain>
    </source>
</reference>
<dbReference type="NCBIfam" id="TIGR00229">
    <property type="entry name" value="sensory_box"/>
    <property type="match status" value="1"/>
</dbReference>
<organism evidence="13 14">
    <name type="scientific">Parasphingopyxis lamellibrachiae</name>
    <dbReference type="NCBI Taxonomy" id="680125"/>
    <lineage>
        <taxon>Bacteria</taxon>
        <taxon>Pseudomonadati</taxon>
        <taxon>Pseudomonadota</taxon>
        <taxon>Alphaproteobacteria</taxon>
        <taxon>Sphingomonadales</taxon>
        <taxon>Sphingomonadaceae</taxon>
        <taxon>Parasphingopyxis</taxon>
    </lineage>
</organism>
<evidence type="ECO:0000313" key="13">
    <source>
        <dbReference type="EMBL" id="RED17321.1"/>
    </source>
</evidence>
<evidence type="ECO:0000256" key="10">
    <source>
        <dbReference type="ARBA" id="ARBA00022840"/>
    </source>
</evidence>
<keyword evidence="14" id="KW-1185">Reference proteome</keyword>
<name>A0A3D9FJP9_9SPHN</name>
<evidence type="ECO:0000256" key="3">
    <source>
        <dbReference type="ARBA" id="ARBA00022553"/>
    </source>
</evidence>
<evidence type="ECO:0000256" key="2">
    <source>
        <dbReference type="ARBA" id="ARBA00012438"/>
    </source>
</evidence>
<gene>
    <name evidence="13" type="ORF">DFR46_2367</name>
</gene>
<dbReference type="InterPro" id="IPR035965">
    <property type="entry name" value="PAS-like_dom_sf"/>
</dbReference>
<keyword evidence="7" id="KW-0677">Repeat</keyword>
<dbReference type="GO" id="GO:0004673">
    <property type="term" value="F:protein histidine kinase activity"/>
    <property type="evidence" value="ECO:0007669"/>
    <property type="project" value="UniProtKB-EC"/>
</dbReference>
<dbReference type="GO" id="GO:0005524">
    <property type="term" value="F:ATP binding"/>
    <property type="evidence" value="ECO:0007669"/>
    <property type="project" value="UniProtKB-KW"/>
</dbReference>
<evidence type="ECO:0000256" key="6">
    <source>
        <dbReference type="ARBA" id="ARBA00022679"/>
    </source>
</evidence>
<comment type="catalytic activity">
    <reaction evidence="1">
        <text>ATP + protein L-histidine = ADP + protein N-phospho-L-histidine.</text>
        <dbReference type="EC" id="2.7.13.3"/>
    </reaction>
</comment>
<dbReference type="InterPro" id="IPR000014">
    <property type="entry name" value="PAS"/>
</dbReference>
<dbReference type="InterPro" id="IPR036890">
    <property type="entry name" value="HATPase_C_sf"/>
</dbReference>
<dbReference type="SUPFAM" id="SSF55874">
    <property type="entry name" value="ATPase domain of HSP90 chaperone/DNA topoisomerase II/histidine kinase"/>
    <property type="match status" value="1"/>
</dbReference>
<keyword evidence="8" id="KW-0547">Nucleotide-binding</keyword>
<dbReference type="InterPro" id="IPR011102">
    <property type="entry name" value="Sig_transdc_His_kinase_HWE"/>
</dbReference>
<keyword evidence="9" id="KW-0418">Kinase</keyword>
<keyword evidence="3" id="KW-0597">Phosphoprotein</keyword>
<dbReference type="PANTHER" id="PTHR41523">
    <property type="entry name" value="TWO-COMPONENT SYSTEM SENSOR PROTEIN"/>
    <property type="match status" value="1"/>
</dbReference>
<dbReference type="Proteomes" id="UP000256310">
    <property type="component" value="Unassembled WGS sequence"/>
</dbReference>
<dbReference type="EC" id="2.7.13.3" evidence="2"/>
<comment type="caution">
    <text evidence="13">The sequence shown here is derived from an EMBL/GenBank/DDBJ whole genome shotgun (WGS) entry which is preliminary data.</text>
</comment>
<evidence type="ECO:0000256" key="9">
    <source>
        <dbReference type="ARBA" id="ARBA00022777"/>
    </source>
</evidence>
<dbReference type="PROSITE" id="PS50113">
    <property type="entry name" value="PAC"/>
    <property type="match status" value="1"/>
</dbReference>
<dbReference type="EMBL" id="QRDP01000004">
    <property type="protein sequence ID" value="RED17321.1"/>
    <property type="molecule type" value="Genomic_DNA"/>
</dbReference>
<evidence type="ECO:0000256" key="11">
    <source>
        <dbReference type="ARBA" id="ARBA00023026"/>
    </source>
</evidence>
<feature type="domain" description="PAC" evidence="12">
    <location>
        <begin position="119"/>
        <end position="171"/>
    </location>
</feature>
<keyword evidence="5" id="KW-0288">FMN</keyword>
<dbReference type="InterPro" id="IPR000700">
    <property type="entry name" value="PAS-assoc_C"/>
</dbReference>
<evidence type="ECO:0000259" key="12">
    <source>
        <dbReference type="PROSITE" id="PS50113"/>
    </source>
</evidence>
<dbReference type="AlphaFoldDB" id="A0A3D9FJP9"/>
<keyword evidence="4" id="KW-0285">Flavoprotein</keyword>
<protein>
    <recommendedName>
        <fullName evidence="2">histidine kinase</fullName>
        <ecNumber evidence="2">2.7.13.3</ecNumber>
    </recommendedName>
</protein>
<sequence>MEALNKKLTAENAELRQQLTDALASSAHHEEQAKNEARQSSILSAALETVPVGIVLAEAPSGEIFLGNSRVEELVGHPVLKSEDTDSYGEWVSFHPDGKQVESHEYPLSRVIRNGEEYAELDVHYQRGDGARFWMKIVGRPIRDNDGEMLAAAVALIDIEKERQLQRQQEILIGELDHRVKNAFTVVKSIVSQSLRKDGVPEGLRETIDRRLDAYAAAHAGLVGRQWKNSTIAGIVHKTLGQQLEEGRVRSTGPDIELPEKQALALSMALYELSTNAFKYGALSVDDGTVELIWSVTEEPNPMLQIDWMEHGGPVTVEPEGKGFGTFIIKRALAMETQGSVTIEYPATGLTWQLIAPLAKAKQD</sequence>
<accession>A0A3D9FJP9</accession>
<dbReference type="Pfam" id="PF13426">
    <property type="entry name" value="PAS_9"/>
    <property type="match status" value="1"/>
</dbReference>
<evidence type="ECO:0000256" key="4">
    <source>
        <dbReference type="ARBA" id="ARBA00022630"/>
    </source>
</evidence>
<dbReference type="PANTHER" id="PTHR41523:SF7">
    <property type="entry name" value="HISTIDINE KINASE"/>
    <property type="match status" value="1"/>
</dbReference>
<evidence type="ECO:0000256" key="5">
    <source>
        <dbReference type="ARBA" id="ARBA00022643"/>
    </source>
</evidence>
<keyword evidence="6" id="KW-0808">Transferase</keyword>
<evidence type="ECO:0000256" key="8">
    <source>
        <dbReference type="ARBA" id="ARBA00022741"/>
    </source>
</evidence>